<dbReference type="Proteomes" id="UP001159405">
    <property type="component" value="Unassembled WGS sequence"/>
</dbReference>
<dbReference type="PANTHER" id="PTHR46670:SF3">
    <property type="entry name" value="ENDONUCLEASE_EXONUCLEASE_PHOSPHATASE DOMAIN-CONTAINING PROTEIN"/>
    <property type="match status" value="1"/>
</dbReference>
<reference evidence="1 2" key="1">
    <citation type="submission" date="2022-05" db="EMBL/GenBank/DDBJ databases">
        <authorList>
            <consortium name="Genoscope - CEA"/>
            <person name="William W."/>
        </authorList>
    </citation>
    <scope>NUCLEOTIDE SEQUENCE [LARGE SCALE GENOMIC DNA]</scope>
</reference>
<gene>
    <name evidence="1" type="ORF">PLOB_00028007</name>
</gene>
<comment type="caution">
    <text evidence="1">The sequence shown here is derived from an EMBL/GenBank/DDBJ whole genome shotgun (WGS) entry which is preliminary data.</text>
</comment>
<proteinExistence type="predicted"/>
<name>A0ABN8RWY4_9CNID</name>
<evidence type="ECO:0008006" key="3">
    <source>
        <dbReference type="Google" id="ProtNLM"/>
    </source>
</evidence>
<organism evidence="1 2">
    <name type="scientific">Porites lobata</name>
    <dbReference type="NCBI Taxonomy" id="104759"/>
    <lineage>
        <taxon>Eukaryota</taxon>
        <taxon>Metazoa</taxon>
        <taxon>Cnidaria</taxon>
        <taxon>Anthozoa</taxon>
        <taxon>Hexacorallia</taxon>
        <taxon>Scleractinia</taxon>
        <taxon>Fungiina</taxon>
        <taxon>Poritidae</taxon>
        <taxon>Porites</taxon>
    </lineage>
</organism>
<protein>
    <recommendedName>
        <fullName evidence="3">Endonuclease/exonuclease/phosphatase domain-containing protein</fullName>
    </recommendedName>
</protein>
<dbReference type="SUPFAM" id="SSF56219">
    <property type="entry name" value="DNase I-like"/>
    <property type="match status" value="1"/>
</dbReference>
<dbReference type="InterPro" id="IPR036691">
    <property type="entry name" value="Endo/exonu/phosph_ase_sf"/>
</dbReference>
<sequence length="181" mass="20815">MAESTGHLLISGDFNLHVDDPCSIYANLFNEILESCNLKEHVTGATHANGHTLDLVISKKDNPLITEIKIFDPVISNHCAFHCNLRVQKPHFTKKKVYYRNLRSLDIESFCEDILTSPLLQDQAVELNALVDHYYDPFWISMPLVTTSLLCDREQYVNQCYVVNNLTDIINEHSSYQRILF</sequence>
<keyword evidence="2" id="KW-1185">Reference proteome</keyword>
<dbReference type="EMBL" id="CALNXK010000341">
    <property type="protein sequence ID" value="CAH3183058.1"/>
    <property type="molecule type" value="Genomic_DNA"/>
</dbReference>
<dbReference type="PANTHER" id="PTHR46670">
    <property type="entry name" value="ENDO/EXONUCLEASE/PHOSPHATASE DOMAIN-CONTAINING PROTEIN"/>
    <property type="match status" value="1"/>
</dbReference>
<evidence type="ECO:0000313" key="2">
    <source>
        <dbReference type="Proteomes" id="UP001159405"/>
    </source>
</evidence>
<evidence type="ECO:0000313" key="1">
    <source>
        <dbReference type="EMBL" id="CAH3183058.1"/>
    </source>
</evidence>
<accession>A0ABN8RWY4</accession>